<keyword evidence="2" id="KW-1185">Reference proteome</keyword>
<dbReference type="EMBL" id="CM056812">
    <property type="protein sequence ID" value="KAJ8617339.1"/>
    <property type="molecule type" value="Genomic_DNA"/>
</dbReference>
<accession>A0ACC2K8Q2</accession>
<comment type="caution">
    <text evidence="1">The sequence shown here is derived from an EMBL/GenBank/DDBJ whole genome shotgun (WGS) entry which is preliminary data.</text>
</comment>
<reference evidence="1 2" key="1">
    <citation type="journal article" date="2022" name="Hortic Res">
        <title>A haplotype resolved chromosomal level avocado genome allows analysis of novel avocado genes.</title>
        <authorList>
            <person name="Nath O."/>
            <person name="Fletcher S.J."/>
            <person name="Hayward A."/>
            <person name="Shaw L.M."/>
            <person name="Masouleh A.K."/>
            <person name="Furtado A."/>
            <person name="Henry R.J."/>
            <person name="Mitter N."/>
        </authorList>
    </citation>
    <scope>NUCLEOTIDE SEQUENCE [LARGE SCALE GENOMIC DNA]</scope>
    <source>
        <strain evidence="2">cv. Hass</strain>
    </source>
</reference>
<protein>
    <submittedName>
        <fullName evidence="1">Uncharacterized protein</fullName>
    </submittedName>
</protein>
<organism evidence="1 2">
    <name type="scientific">Persea americana</name>
    <name type="common">Avocado</name>
    <dbReference type="NCBI Taxonomy" id="3435"/>
    <lineage>
        <taxon>Eukaryota</taxon>
        <taxon>Viridiplantae</taxon>
        <taxon>Streptophyta</taxon>
        <taxon>Embryophyta</taxon>
        <taxon>Tracheophyta</taxon>
        <taxon>Spermatophyta</taxon>
        <taxon>Magnoliopsida</taxon>
        <taxon>Magnoliidae</taxon>
        <taxon>Laurales</taxon>
        <taxon>Lauraceae</taxon>
        <taxon>Persea</taxon>
    </lineage>
</organism>
<proteinExistence type="predicted"/>
<evidence type="ECO:0000313" key="1">
    <source>
        <dbReference type="EMBL" id="KAJ8617339.1"/>
    </source>
</evidence>
<sequence length="630" mass="69425">MESTSNRSNKTLSIVLEAEGLEAQLMILSLDFSHGVQVPGRRRSVFFYLSPSPAGGYFAAQALRAGYFGSDLRRPDLLQNQMIPAIPAREALRRELEKERIREEIIAREILRKRELEEEVRRELAYEREMALRRQADRFSLAGNAPIASPSLLTEPQRVLMPSSSNHGVRILDRFSGSSPLEFGVVERLPISGMPAPKLVEARESEIRQITEVGNAKVFHLGNTTNSPNFAGSKRKAAVEAAEFTSPKKVKKEWSCALCQVSTTSEQGLNEHIQGKKHKAKEEELMASKPGGNNNKAAYSPTPKRANKSKLAKQGVTASGQQKSQVGQPEEQQVPKKENDIVCKQPLHCEHCKVKCNSESMLASHLSGKKHLARMEELERGKAPVTNGNEESRANVKVVKARWRLERQGKQEVVSSKTSAGAPSTDGVAKTKEELPKEEVLKANKPGGNNKGPNLKKADKSKFVKKVTSTSKGQQKHQVGQSENPLVPKKQNGAVKKHPARCEHCKVKCNSELMLECHLRGKKHLARMQELESLKAVSFNHAGAERGKVNAAVTDGNKNSEADDGKVMEVVEVNQCTGKQDQEVVASETAEGVQSTEEMAVRMEAPSDEADKIAATEETTCTMEIKEEKD</sequence>
<evidence type="ECO:0000313" key="2">
    <source>
        <dbReference type="Proteomes" id="UP001234297"/>
    </source>
</evidence>
<name>A0ACC2K8Q2_PERAE</name>
<gene>
    <name evidence="1" type="ORF">MRB53_013525</name>
</gene>
<dbReference type="Proteomes" id="UP001234297">
    <property type="component" value="Chromosome 4"/>
</dbReference>